<dbReference type="PANTHER" id="PTHR46481:SF10">
    <property type="entry name" value="ZINC FINGER BED DOMAIN-CONTAINING PROTEIN 39"/>
    <property type="match status" value="1"/>
</dbReference>
<accession>A0A8H6XXN6</accession>
<keyword evidence="4" id="KW-0862">Zinc</keyword>
<protein>
    <submittedName>
        <fullName evidence="8">Putative AC transposase</fullName>
    </submittedName>
</protein>
<dbReference type="GO" id="GO:0008270">
    <property type="term" value="F:zinc ion binding"/>
    <property type="evidence" value="ECO:0007669"/>
    <property type="project" value="UniProtKB-KW"/>
</dbReference>
<organism evidence="8 9">
    <name type="scientific">Mycena venus</name>
    <dbReference type="NCBI Taxonomy" id="2733690"/>
    <lineage>
        <taxon>Eukaryota</taxon>
        <taxon>Fungi</taxon>
        <taxon>Dikarya</taxon>
        <taxon>Basidiomycota</taxon>
        <taxon>Agaricomycotina</taxon>
        <taxon>Agaricomycetes</taxon>
        <taxon>Agaricomycetidae</taxon>
        <taxon>Agaricales</taxon>
        <taxon>Marasmiineae</taxon>
        <taxon>Mycenaceae</taxon>
        <taxon>Mycena</taxon>
    </lineage>
</organism>
<dbReference type="InterPro" id="IPR008906">
    <property type="entry name" value="HATC_C_dom"/>
</dbReference>
<evidence type="ECO:0000313" key="9">
    <source>
        <dbReference type="Proteomes" id="UP000620124"/>
    </source>
</evidence>
<dbReference type="GO" id="GO:0005634">
    <property type="term" value="C:nucleus"/>
    <property type="evidence" value="ECO:0007669"/>
    <property type="project" value="UniProtKB-SubCell"/>
</dbReference>
<keyword evidence="9" id="KW-1185">Reference proteome</keyword>
<evidence type="ECO:0000256" key="3">
    <source>
        <dbReference type="ARBA" id="ARBA00022771"/>
    </source>
</evidence>
<keyword evidence="5" id="KW-0539">Nucleus</keyword>
<evidence type="ECO:0000259" key="7">
    <source>
        <dbReference type="Pfam" id="PF05699"/>
    </source>
</evidence>
<feature type="region of interest" description="Disordered" evidence="6">
    <location>
        <begin position="1"/>
        <end position="153"/>
    </location>
</feature>
<feature type="domain" description="HAT C-terminal dimerisation" evidence="7">
    <location>
        <begin position="782"/>
        <end position="855"/>
    </location>
</feature>
<comment type="subcellular location">
    <subcellularLocation>
        <location evidence="1">Nucleus</location>
    </subcellularLocation>
</comment>
<name>A0A8H6XXN6_9AGAR</name>
<dbReference type="AlphaFoldDB" id="A0A8H6XXN6"/>
<keyword evidence="2" id="KW-0479">Metal-binding</keyword>
<evidence type="ECO:0000256" key="5">
    <source>
        <dbReference type="ARBA" id="ARBA00023242"/>
    </source>
</evidence>
<dbReference type="InterPro" id="IPR052035">
    <property type="entry name" value="ZnF_BED_domain_contain"/>
</dbReference>
<reference evidence="8" key="1">
    <citation type="submission" date="2020-05" db="EMBL/GenBank/DDBJ databases">
        <title>Mycena genomes resolve the evolution of fungal bioluminescence.</title>
        <authorList>
            <person name="Tsai I.J."/>
        </authorList>
    </citation>
    <scope>NUCLEOTIDE SEQUENCE</scope>
    <source>
        <strain evidence="8">CCC161011</strain>
    </source>
</reference>
<comment type="caution">
    <text evidence="8">The sequence shown here is derived from an EMBL/GenBank/DDBJ whole genome shotgun (WGS) entry which is preliminary data.</text>
</comment>
<feature type="compositionally biased region" description="Low complexity" evidence="6">
    <location>
        <begin position="29"/>
        <end position="39"/>
    </location>
</feature>
<feature type="compositionally biased region" description="Polar residues" evidence="6">
    <location>
        <begin position="75"/>
        <end position="95"/>
    </location>
</feature>
<proteinExistence type="predicted"/>
<dbReference type="SUPFAM" id="SSF53098">
    <property type="entry name" value="Ribonuclease H-like"/>
    <property type="match status" value="1"/>
</dbReference>
<evidence type="ECO:0000256" key="2">
    <source>
        <dbReference type="ARBA" id="ARBA00022723"/>
    </source>
</evidence>
<dbReference type="EMBL" id="JACAZI010000010">
    <property type="protein sequence ID" value="KAF7350175.1"/>
    <property type="molecule type" value="Genomic_DNA"/>
</dbReference>
<evidence type="ECO:0000313" key="8">
    <source>
        <dbReference type="EMBL" id="KAF7350175.1"/>
    </source>
</evidence>
<dbReference type="PANTHER" id="PTHR46481">
    <property type="entry name" value="ZINC FINGER BED DOMAIN-CONTAINING PROTEIN 4"/>
    <property type="match status" value="1"/>
</dbReference>
<evidence type="ECO:0000256" key="6">
    <source>
        <dbReference type="SAM" id="MobiDB-lite"/>
    </source>
</evidence>
<dbReference type="InterPro" id="IPR012337">
    <property type="entry name" value="RNaseH-like_sf"/>
</dbReference>
<dbReference type="Pfam" id="PF05699">
    <property type="entry name" value="Dimer_Tnp_hAT"/>
    <property type="match status" value="1"/>
</dbReference>
<evidence type="ECO:0000256" key="1">
    <source>
        <dbReference type="ARBA" id="ARBA00004123"/>
    </source>
</evidence>
<feature type="compositionally biased region" description="Basic and acidic residues" evidence="6">
    <location>
        <begin position="16"/>
        <end position="27"/>
    </location>
</feature>
<gene>
    <name evidence="8" type="ORF">MVEN_01320300</name>
</gene>
<sequence>MAPRDQLDPNLIVQGSRERRATERVRDMASATSSATPTSPKKRPSANKPNSVIDLDSSDTENGNAGSKGKKRSANVDSGSTTSPTKKRASPSTAASPKKRARTNKPSSAIEVDDLGPEDGNVACPRTDSEDASGPSTSRDRSSGDPTALDDEGFLADIDVTDLTSAKKAKTDANKDINYFFGPIYNIRRSDNTVQARRICAKCPGGKKSITAHSTTLRRHLESDHYNTYHKWAKKVEFVSALPGDRAKAKKAEEGPATQPTIEPHLKEIPAKEVIIPYSDELFREAAIEWLVATNQPVDALDDPRFRNMIDIASRAKNGVRISGQKATRQGIIDMFQKRMDNLKKKLNGPTVTGEIHLTHDTWQAQNTDGYFGVTGHWIEEVSPGVWESQEALIGFTRLNSAHNGVRLGQALYKIVSRLGIQKQVGYLATDSAANNGTAAVEFAAQLLQRDGVVWDLEERHLPCMAHIINLATQALISTYSKSPHFDPKSPESHVPDTDMSIPLRDEIGLVRTIAVKERSSSKRKQIFKDLQTQTRTQGNNVEVRVTVGKQLILDMKVRWSSTYHMLLRAYELREHVNTFVNDISYDAATSEERSKIRELKLTSDEWARVHKFTGFLAASFSILAEKAQQAFSSGTVPWLHNAIPALEALHSAWTKRAGKPANANYAPALRLPRKLISTIKGRHAPPLKLWPWKGRYFEKYWDSELAKEARATAEKIFAERWRKLHSEGTASNPVLIRPSKLCTLLRELTPDSDDEALSPLSENHRDPTRPWLDEFEEYYNSRPEIVPENVSMISWWGACVGRLPTWRSLARDRLSIPASSVSSERAFSAGGITISKRRNRLKGDIVEALQILKSLFKAKDMFRTALAPVEEFEEVDEVEKKYWFCGWMGLLS</sequence>
<keyword evidence="3" id="KW-0863">Zinc-finger</keyword>
<evidence type="ECO:0000256" key="4">
    <source>
        <dbReference type="ARBA" id="ARBA00022833"/>
    </source>
</evidence>
<dbReference type="GO" id="GO:0046983">
    <property type="term" value="F:protein dimerization activity"/>
    <property type="evidence" value="ECO:0007669"/>
    <property type="project" value="InterPro"/>
</dbReference>
<dbReference type="Proteomes" id="UP000620124">
    <property type="component" value="Unassembled WGS sequence"/>
</dbReference>
<dbReference type="OrthoDB" id="3243659at2759"/>